<evidence type="ECO:0000313" key="8">
    <source>
        <dbReference type="Proteomes" id="UP000886851"/>
    </source>
</evidence>
<organism evidence="7 8">
    <name type="scientific">Candidatus Bacteroides pullicola</name>
    <dbReference type="NCBI Taxonomy" id="2838475"/>
    <lineage>
        <taxon>Bacteria</taxon>
        <taxon>Pseudomonadati</taxon>
        <taxon>Bacteroidota</taxon>
        <taxon>Bacteroidia</taxon>
        <taxon>Bacteroidales</taxon>
        <taxon>Bacteroidaceae</taxon>
        <taxon>Bacteroides</taxon>
    </lineage>
</organism>
<dbReference type="PANTHER" id="PTHR30441">
    <property type="entry name" value="DUF748 DOMAIN-CONTAINING PROTEIN"/>
    <property type="match status" value="1"/>
</dbReference>
<keyword evidence="3" id="KW-1133">Transmembrane helix</keyword>
<evidence type="ECO:0000256" key="2">
    <source>
        <dbReference type="ARBA" id="ARBA00022692"/>
    </source>
</evidence>
<dbReference type="GO" id="GO:0009306">
    <property type="term" value="P:protein secretion"/>
    <property type="evidence" value="ECO:0007669"/>
    <property type="project" value="InterPro"/>
</dbReference>
<evidence type="ECO:0000256" key="4">
    <source>
        <dbReference type="ARBA" id="ARBA00023136"/>
    </source>
</evidence>
<evidence type="ECO:0000256" key="1">
    <source>
        <dbReference type="ARBA" id="ARBA00004167"/>
    </source>
</evidence>
<dbReference type="GO" id="GO:0005886">
    <property type="term" value="C:plasma membrane"/>
    <property type="evidence" value="ECO:0007669"/>
    <property type="project" value="InterPro"/>
</dbReference>
<reference evidence="7" key="2">
    <citation type="submission" date="2021-04" db="EMBL/GenBank/DDBJ databases">
        <authorList>
            <person name="Gilroy R."/>
        </authorList>
    </citation>
    <scope>NUCLEOTIDE SEQUENCE</scope>
    <source>
        <strain evidence="7">Gambia2-208</strain>
    </source>
</reference>
<dbReference type="PANTHER" id="PTHR30441:SF4">
    <property type="entry name" value="PROTEIN ASMA"/>
    <property type="match status" value="1"/>
</dbReference>
<comment type="subcellular location">
    <subcellularLocation>
        <location evidence="1">Membrane</location>
        <topology evidence="1">Single-pass membrane protein</topology>
    </subcellularLocation>
</comment>
<feature type="region of interest" description="Disordered" evidence="5">
    <location>
        <begin position="1477"/>
        <end position="1501"/>
    </location>
</feature>
<dbReference type="Pfam" id="PF04357">
    <property type="entry name" value="TamB"/>
    <property type="match status" value="1"/>
</dbReference>
<evidence type="ECO:0000313" key="7">
    <source>
        <dbReference type="EMBL" id="HIY89476.1"/>
    </source>
</evidence>
<dbReference type="InterPro" id="IPR052894">
    <property type="entry name" value="AsmA-related"/>
</dbReference>
<reference evidence="7" key="1">
    <citation type="journal article" date="2021" name="PeerJ">
        <title>Extensive microbial diversity within the chicken gut microbiome revealed by metagenomics and culture.</title>
        <authorList>
            <person name="Gilroy R."/>
            <person name="Ravi A."/>
            <person name="Getino M."/>
            <person name="Pursley I."/>
            <person name="Horton D.L."/>
            <person name="Alikhan N.F."/>
            <person name="Baker D."/>
            <person name="Gharbi K."/>
            <person name="Hall N."/>
            <person name="Watson M."/>
            <person name="Adriaenssens E.M."/>
            <person name="Foster-Nyarko E."/>
            <person name="Jarju S."/>
            <person name="Secka A."/>
            <person name="Antonio M."/>
            <person name="Oren A."/>
            <person name="Chaudhuri R.R."/>
            <person name="La Ragione R."/>
            <person name="Hildebrand F."/>
            <person name="Pallen M.J."/>
        </authorList>
    </citation>
    <scope>NUCLEOTIDE SEQUENCE</scope>
    <source>
        <strain evidence="7">Gambia2-208</strain>
    </source>
</reference>
<evidence type="ECO:0000256" key="3">
    <source>
        <dbReference type="ARBA" id="ARBA00022989"/>
    </source>
</evidence>
<dbReference type="GO" id="GO:0090313">
    <property type="term" value="P:regulation of protein targeting to membrane"/>
    <property type="evidence" value="ECO:0007669"/>
    <property type="project" value="TreeGrafter"/>
</dbReference>
<dbReference type="EMBL" id="DXCV01000088">
    <property type="protein sequence ID" value="HIY89476.1"/>
    <property type="molecule type" value="Genomic_DNA"/>
</dbReference>
<dbReference type="Proteomes" id="UP000886851">
    <property type="component" value="Unassembled WGS sequence"/>
</dbReference>
<keyword evidence="4" id="KW-0472">Membrane</keyword>
<name>A0A9D1ZKN4_9BACE</name>
<feature type="domain" description="Translocation and assembly module TamB C-terminal" evidence="6">
    <location>
        <begin position="1008"/>
        <end position="1449"/>
    </location>
</feature>
<proteinExistence type="predicted"/>
<sequence length="1501" mass="169015">MSVWASSQLSSMLGSELRIGQINMGFLNRIIINDLYVKDLSGEEMLRVARLSAKFDFLPLLEGKISISNIQLFGFSIRLNKKTPQDAPNFQFIVDAFKPKEKKDPNTDLDLRINSLLIRRGTLTYDVLSEKETPGKFNANHIALDNIIAGISLKAIRSDSINAAIKRLSVSEANSGFELKKLGLQVVGNTKNMRIKDFEIALPHTSIQMDTIRLRYDSIGALRHFVDGVDFSFQMKPSQITLQDLSAFVPALRSFREAMQMEIKASGSLNNLKCSKLSIFSPNRHFYLQGDASLQDLSQPDNAYVFANLSRCQADREGVTFLLRNFGNATLPALQNLGNISFRGELSGYFTDLVTYGRIRTDLGEVNTDVKISSNKEEGYLAYSGQVETQDFDLGTMLNNAKLGKITLNLNVDGTHRKQQYPHIIMKGLVASIDYSQYAYQNITLDGEYKHGGFTGKMALEDANGTIKLNGSINTAEKIPTFDFLATINHFRPHELHLTSGYENAEFSARLKANFTGGSIDEMNGEINLDSLCYTLPEKTYFLRNFKVSAINESGKKKSLAIHSNFMTGSIAGNYSYKTLPASVLNIMKGYIPALIDKDSPKGNKRKKKKPVRTDNNFHFDLHLYDTELISAIFNLPLKIYAHSTVKGYFSDASQRLRVEGYFPRMRYKDNYIESGMFLCENPDRQIRTSLRLTNRKPKGAVNIALEAQAQNDSIRTVLNWGNNGNTTYSGSLSTLTRLIREEVPDSLKRHLAHAPAKTPLKTVIQIHPTDAILNDTLWQIHPSEVIIDSGKIFVNDFRFSHKERHLHIDGIISKMPEDTIRIDLRDINIGYVFDIANLGVNFQGEATGPAFASGVLSNPVMSTDLFIRNLGLNEGLLGDAQIHGEWHHDVKGIYLDARIREKDIAQTHVYGFIYPIKPTNSLDLQIDAEGTQLKFIHHYMRSITSDFNGRVWGDVHFYGRFKALNMEGKVKGDASLKVDVLNTTYTIKDSIYIAPTGLTFRDNRIFDTQGHEGKVNGYLHYQHFKNLKYHFSFNVNNMLVMNTVESADFPFYGVVYGTGNATIAGNPNDGVTIDVAMTTNKNTTFTYIKDNVTSAVSNQFINFVDKTPKRQTYDASLSDYEIAQKELEEESEKTGDTDIRLNLQVDATPDASMRIIMDPMAGDYISAKGSGNIRTEFFNKGDVKMFGNYRIQQGVYKFSLQEIIRKDFTIQEGSTISFNGSPLNAYLDIQARYTVNSASLNDLIPNANEYVNQTNVKVNCIMGISGQLTSPDIKLDLDLPNEREEVQALVRNYIPDEEQINMQILYLLGIGKFYAPENTGTAQNSNMMSSVLSSTLSGQLNNALSNIINNNNWNIGTNFSTGEGWTDMEFEGMLSGQLLNNRLLINGNFGYRENPMANTNFVGDFEAEWLVTRSGNIRLKAYNETNDRYYTKTNLTTQGIGIIFKKDFDKWTDLLFWKNWRLKRLRNRHTQADTIMHQTDSTSVQSRQNQSAKSLTDTIK</sequence>
<evidence type="ECO:0000259" key="6">
    <source>
        <dbReference type="Pfam" id="PF04357"/>
    </source>
</evidence>
<evidence type="ECO:0000256" key="5">
    <source>
        <dbReference type="SAM" id="MobiDB-lite"/>
    </source>
</evidence>
<dbReference type="InterPro" id="IPR007452">
    <property type="entry name" value="TamB_C"/>
</dbReference>
<protein>
    <submittedName>
        <fullName evidence="7">Translocation/assembly module TamB domain-containing protein</fullName>
    </submittedName>
</protein>
<comment type="caution">
    <text evidence="7">The sequence shown here is derived from an EMBL/GenBank/DDBJ whole genome shotgun (WGS) entry which is preliminary data.</text>
</comment>
<gene>
    <name evidence="7" type="ORF">H9824_12360</name>
</gene>
<keyword evidence="2" id="KW-0812">Transmembrane</keyword>
<accession>A0A9D1ZKN4</accession>